<evidence type="ECO:0000313" key="1">
    <source>
        <dbReference type="EMBL" id="KUG22171.1"/>
    </source>
</evidence>
<accession>A0A0W8FMT1</accession>
<protein>
    <submittedName>
        <fullName evidence="1">Uncharacterized protein</fullName>
    </submittedName>
</protein>
<reference evidence="1" key="1">
    <citation type="journal article" date="2015" name="Proc. Natl. Acad. Sci. U.S.A.">
        <title>Networks of energetic and metabolic interactions define dynamics in microbial communities.</title>
        <authorList>
            <person name="Embree M."/>
            <person name="Liu J.K."/>
            <person name="Al-Bassam M.M."/>
            <person name="Zengler K."/>
        </authorList>
    </citation>
    <scope>NUCLEOTIDE SEQUENCE</scope>
</reference>
<organism evidence="1">
    <name type="scientific">hydrocarbon metagenome</name>
    <dbReference type="NCBI Taxonomy" id="938273"/>
    <lineage>
        <taxon>unclassified sequences</taxon>
        <taxon>metagenomes</taxon>
        <taxon>ecological metagenomes</taxon>
    </lineage>
</organism>
<sequence length="40" mass="4533">MKREKKKIIAPAIKYIQCFLPYPPLAEVSRSDGGGQRVLM</sequence>
<dbReference type="EMBL" id="LNQE01000982">
    <property type="protein sequence ID" value="KUG22171.1"/>
    <property type="molecule type" value="Genomic_DNA"/>
</dbReference>
<name>A0A0W8FMT1_9ZZZZ</name>
<proteinExistence type="predicted"/>
<dbReference type="AlphaFoldDB" id="A0A0W8FMT1"/>
<comment type="caution">
    <text evidence="1">The sequence shown here is derived from an EMBL/GenBank/DDBJ whole genome shotgun (WGS) entry which is preliminary data.</text>
</comment>
<gene>
    <name evidence="1" type="ORF">ASZ90_008054</name>
</gene>